<reference evidence="2" key="1">
    <citation type="journal article" date="2009" name="Genome Res.">
        <title>Comparative genomic analyses of the human fungal pathogens Coccidioides and their relatives.</title>
        <authorList>
            <person name="Sharpton T.J."/>
            <person name="Stajich J.E."/>
            <person name="Rounsley S.D."/>
            <person name="Gardner M.J."/>
            <person name="Wortman J.R."/>
            <person name="Jordar V.S."/>
            <person name="Maiti R."/>
            <person name="Kodira C.D."/>
            <person name="Neafsey D.E."/>
            <person name="Zeng Q."/>
            <person name="Hung C.-Y."/>
            <person name="McMahan C."/>
            <person name="Muszewska A."/>
            <person name="Grynberg M."/>
            <person name="Mandel M.A."/>
            <person name="Kellner E.M."/>
            <person name="Barker B.M."/>
            <person name="Galgiani J.N."/>
            <person name="Orbach M.J."/>
            <person name="Kirkland T.N."/>
            <person name="Cole G.T."/>
            <person name="Henn M.R."/>
            <person name="Birren B.W."/>
            <person name="Taylor J.W."/>
        </authorList>
    </citation>
    <scope>NUCLEOTIDE SEQUENCE [LARGE SCALE GENOMIC DNA]</scope>
    <source>
        <strain evidence="2">UAMH 1704</strain>
    </source>
</reference>
<dbReference type="RefSeq" id="XP_002543996.1">
    <property type="nucleotide sequence ID" value="XM_002543950.1"/>
</dbReference>
<proteinExistence type="predicted"/>
<dbReference type="HOGENOM" id="CLU_3070441_0_0_1"/>
<dbReference type="AlphaFoldDB" id="C4JR31"/>
<sequence length="53" mass="5609">MSIPQSNLRDFSAREYDYVIVGGGTAGLALAARLSEKTGPQSRCHRGGTSGLR</sequence>
<dbReference type="Proteomes" id="UP000002058">
    <property type="component" value="Unassembled WGS sequence"/>
</dbReference>
<dbReference type="InParanoid" id="C4JR31"/>
<dbReference type="SUPFAM" id="SSF51905">
    <property type="entry name" value="FAD/NAD(P)-binding domain"/>
    <property type="match status" value="1"/>
</dbReference>
<accession>C4JR31</accession>
<keyword evidence="2" id="KW-1185">Reference proteome</keyword>
<evidence type="ECO:0000313" key="2">
    <source>
        <dbReference type="Proteomes" id="UP000002058"/>
    </source>
</evidence>
<protein>
    <recommendedName>
        <fullName evidence="3">Glucose-methanol-choline oxidoreductase N-terminal domain-containing protein</fullName>
    </recommendedName>
</protein>
<gene>
    <name evidence="1" type="ORF">UREG_03513</name>
</gene>
<dbReference type="GeneID" id="8437415"/>
<dbReference type="VEuPathDB" id="FungiDB:UREG_03513"/>
<dbReference type="Gene3D" id="3.50.50.60">
    <property type="entry name" value="FAD/NAD(P)-binding domain"/>
    <property type="match status" value="1"/>
</dbReference>
<dbReference type="KEGG" id="ure:UREG_03513"/>
<organism evidence="1 2">
    <name type="scientific">Uncinocarpus reesii (strain UAMH 1704)</name>
    <dbReference type="NCBI Taxonomy" id="336963"/>
    <lineage>
        <taxon>Eukaryota</taxon>
        <taxon>Fungi</taxon>
        <taxon>Dikarya</taxon>
        <taxon>Ascomycota</taxon>
        <taxon>Pezizomycotina</taxon>
        <taxon>Eurotiomycetes</taxon>
        <taxon>Eurotiomycetidae</taxon>
        <taxon>Onygenales</taxon>
        <taxon>Onygenaceae</taxon>
        <taxon>Uncinocarpus</taxon>
    </lineage>
</organism>
<dbReference type="EMBL" id="CH476616">
    <property type="protein sequence ID" value="EEP78667.1"/>
    <property type="molecule type" value="Genomic_DNA"/>
</dbReference>
<name>C4JR31_UNCRE</name>
<evidence type="ECO:0000313" key="1">
    <source>
        <dbReference type="EMBL" id="EEP78667.1"/>
    </source>
</evidence>
<evidence type="ECO:0008006" key="3">
    <source>
        <dbReference type="Google" id="ProtNLM"/>
    </source>
</evidence>
<dbReference type="InterPro" id="IPR036188">
    <property type="entry name" value="FAD/NAD-bd_sf"/>
</dbReference>